<dbReference type="EMBL" id="CABFOC020000050">
    <property type="protein sequence ID" value="CAH0054427.1"/>
    <property type="molecule type" value="Genomic_DNA"/>
</dbReference>
<dbReference type="InterPro" id="IPR002938">
    <property type="entry name" value="FAD-bd"/>
</dbReference>
<dbReference type="SUPFAM" id="SSF54373">
    <property type="entry name" value="FAD-linked reductases, C-terminal domain"/>
    <property type="match status" value="1"/>
</dbReference>
<dbReference type="InterPro" id="IPR050493">
    <property type="entry name" value="FAD-dep_Monooxygenase_BioMet"/>
</dbReference>
<comment type="similarity">
    <text evidence="1">Belongs to the paxM FAD-dependent monooxygenase family.</text>
</comment>
<gene>
    <name evidence="7" type="ORF">CSOL1703_00016496</name>
</gene>
<dbReference type="GO" id="GO:0071949">
    <property type="term" value="F:FAD binding"/>
    <property type="evidence" value="ECO:0007669"/>
    <property type="project" value="InterPro"/>
</dbReference>
<evidence type="ECO:0000256" key="5">
    <source>
        <dbReference type="ARBA" id="ARBA00023033"/>
    </source>
</evidence>
<dbReference type="PANTHER" id="PTHR13789:SF261">
    <property type="entry name" value="HYDROXYLASE, PUTATIVE (AFU_ORTHOLOGUE AFUA_7G00590)-RELATED"/>
    <property type="match status" value="1"/>
</dbReference>
<organism evidence="7 8">
    <name type="scientific">Clonostachys solani</name>
    <dbReference type="NCBI Taxonomy" id="160281"/>
    <lineage>
        <taxon>Eukaryota</taxon>
        <taxon>Fungi</taxon>
        <taxon>Dikarya</taxon>
        <taxon>Ascomycota</taxon>
        <taxon>Pezizomycotina</taxon>
        <taxon>Sordariomycetes</taxon>
        <taxon>Hypocreomycetidae</taxon>
        <taxon>Hypocreales</taxon>
        <taxon>Bionectriaceae</taxon>
        <taxon>Clonostachys</taxon>
    </lineage>
</organism>
<dbReference type="SUPFAM" id="SSF51905">
    <property type="entry name" value="FAD/NAD(P)-binding domain"/>
    <property type="match status" value="1"/>
</dbReference>
<dbReference type="AlphaFoldDB" id="A0A9P0EM09"/>
<dbReference type="PRINTS" id="PR00420">
    <property type="entry name" value="RNGMNOXGNASE"/>
</dbReference>
<evidence type="ECO:0000256" key="2">
    <source>
        <dbReference type="ARBA" id="ARBA00022630"/>
    </source>
</evidence>
<evidence type="ECO:0000313" key="8">
    <source>
        <dbReference type="Proteomes" id="UP000775872"/>
    </source>
</evidence>
<accession>A0A9P0EM09</accession>
<dbReference type="Pfam" id="PF01494">
    <property type="entry name" value="FAD_binding_3"/>
    <property type="match status" value="1"/>
</dbReference>
<evidence type="ECO:0000259" key="6">
    <source>
        <dbReference type="Pfam" id="PF01494"/>
    </source>
</evidence>
<keyword evidence="4" id="KW-0560">Oxidoreductase</keyword>
<evidence type="ECO:0000256" key="3">
    <source>
        <dbReference type="ARBA" id="ARBA00022827"/>
    </source>
</evidence>
<evidence type="ECO:0000313" key="7">
    <source>
        <dbReference type="EMBL" id="CAH0054427.1"/>
    </source>
</evidence>
<dbReference type="OrthoDB" id="9993796at2759"/>
<sequence>MNRPVAQPLKVLIVGAGIGGLSAAIALRAAGHEVEIFESSRFAAELGAAIHLPPNVNGVLRRYGLKPETWGANKTEWVSVFDSQGNVISQKDVSSVEDEYHHPWQLSHRVDLHEALKMAATSPDLVGIPAKLHLSSRILSCEPQNGSIIFENGGSRAGDLVIAADGVHSTLRPLVSGENIPAFPSGGCAFRFLVPIEKVRANPLTAPLVQKSGDFQIWEGKNRRLVVYPCRSAYFLFSNNTQLNFVCLHPDTENETSSEGWNNSTTIEHVLKTFREYCESIRTVLGMADPETIKLWRLWDHHALKTWVQGPTALLGDAAHPFLPHQGQGGAQAIEDGVALGALFPLGTTSSQVPERLKLYMEARYERATMVQNFSRQMAFQTSNEDKIGGFSMDPLEFASKNFGHDAFRHAQELLVKIT</sequence>
<protein>
    <recommendedName>
        <fullName evidence="6">FAD-binding domain-containing protein</fullName>
    </recommendedName>
</protein>
<reference evidence="8" key="1">
    <citation type="submission" date="2019-06" db="EMBL/GenBank/DDBJ databases">
        <authorList>
            <person name="Broberg M."/>
        </authorList>
    </citation>
    <scope>NUCLEOTIDE SEQUENCE [LARGE SCALE GENOMIC DNA]</scope>
</reference>
<evidence type="ECO:0000256" key="4">
    <source>
        <dbReference type="ARBA" id="ARBA00023002"/>
    </source>
</evidence>
<dbReference type="Proteomes" id="UP000775872">
    <property type="component" value="Unassembled WGS sequence"/>
</dbReference>
<keyword evidence="2" id="KW-0285">Flavoprotein</keyword>
<reference evidence="7 8" key="2">
    <citation type="submission" date="2021-10" db="EMBL/GenBank/DDBJ databases">
        <authorList>
            <person name="Piombo E."/>
        </authorList>
    </citation>
    <scope>NUCLEOTIDE SEQUENCE [LARGE SCALE GENOMIC DNA]</scope>
</reference>
<evidence type="ECO:0000256" key="1">
    <source>
        <dbReference type="ARBA" id="ARBA00007992"/>
    </source>
</evidence>
<feature type="domain" description="FAD-binding" evidence="6">
    <location>
        <begin position="10"/>
        <end position="374"/>
    </location>
</feature>
<name>A0A9P0EM09_9HYPO</name>
<keyword evidence="8" id="KW-1185">Reference proteome</keyword>
<keyword evidence="5" id="KW-0503">Monooxygenase</keyword>
<comment type="caution">
    <text evidence="7">The sequence shown here is derived from an EMBL/GenBank/DDBJ whole genome shotgun (WGS) entry which is preliminary data.</text>
</comment>
<dbReference type="GO" id="GO:0004497">
    <property type="term" value="F:monooxygenase activity"/>
    <property type="evidence" value="ECO:0007669"/>
    <property type="project" value="UniProtKB-KW"/>
</dbReference>
<dbReference type="InterPro" id="IPR036188">
    <property type="entry name" value="FAD/NAD-bd_sf"/>
</dbReference>
<proteinExistence type="inferred from homology"/>
<dbReference type="PANTHER" id="PTHR13789">
    <property type="entry name" value="MONOOXYGENASE"/>
    <property type="match status" value="1"/>
</dbReference>
<dbReference type="Gene3D" id="3.50.50.60">
    <property type="entry name" value="FAD/NAD(P)-binding domain"/>
    <property type="match status" value="1"/>
</dbReference>
<keyword evidence="3" id="KW-0274">FAD</keyword>